<dbReference type="STRING" id="446466.Cfla_1230"/>
<dbReference type="KEGG" id="cfl:Cfla_1230"/>
<reference evidence="1 2" key="1">
    <citation type="journal article" date="2010" name="Stand. Genomic Sci.">
        <title>Complete genome sequence of Cellulomonas flavigena type strain (134).</title>
        <authorList>
            <person name="Abt B."/>
            <person name="Foster B."/>
            <person name="Lapidus A."/>
            <person name="Clum A."/>
            <person name="Sun H."/>
            <person name="Pukall R."/>
            <person name="Lucas S."/>
            <person name="Glavina Del Rio T."/>
            <person name="Nolan M."/>
            <person name="Tice H."/>
            <person name="Cheng J.F."/>
            <person name="Pitluck S."/>
            <person name="Liolios K."/>
            <person name="Ivanova N."/>
            <person name="Mavromatis K."/>
            <person name="Ovchinnikova G."/>
            <person name="Pati A."/>
            <person name="Goodwin L."/>
            <person name="Chen A."/>
            <person name="Palaniappan K."/>
            <person name="Land M."/>
            <person name="Hauser L."/>
            <person name="Chang Y.J."/>
            <person name="Jeffries C.D."/>
            <person name="Rohde M."/>
            <person name="Goker M."/>
            <person name="Woyke T."/>
            <person name="Bristow J."/>
            <person name="Eisen J.A."/>
            <person name="Markowitz V."/>
            <person name="Hugenholtz P."/>
            <person name="Kyrpides N.C."/>
            <person name="Klenk H.P."/>
        </authorList>
    </citation>
    <scope>NUCLEOTIDE SEQUENCE [LARGE SCALE GENOMIC DNA]</scope>
    <source>
        <strain evidence="2">ATCC 482 / DSM 20109 / BCRC 11376 / JCM 18109 / NBRC 3775 / NCIMB 8073 / NRS 134</strain>
    </source>
</reference>
<dbReference type="eggNOG" id="ENOG503339G">
    <property type="taxonomic scope" value="Bacteria"/>
</dbReference>
<proteinExistence type="predicted"/>
<evidence type="ECO:0008006" key="3">
    <source>
        <dbReference type="Google" id="ProtNLM"/>
    </source>
</evidence>
<dbReference type="Proteomes" id="UP000000849">
    <property type="component" value="Chromosome"/>
</dbReference>
<organism evidence="1 2">
    <name type="scientific">Cellulomonas flavigena (strain ATCC 482 / DSM 20109 / BCRC 11376 / JCM 18109 / NBRC 3775 / NCIMB 8073 / NRS 134)</name>
    <dbReference type="NCBI Taxonomy" id="446466"/>
    <lineage>
        <taxon>Bacteria</taxon>
        <taxon>Bacillati</taxon>
        <taxon>Actinomycetota</taxon>
        <taxon>Actinomycetes</taxon>
        <taxon>Micrococcales</taxon>
        <taxon>Cellulomonadaceae</taxon>
        <taxon>Cellulomonas</taxon>
    </lineage>
</organism>
<dbReference type="AlphaFoldDB" id="D5UBN6"/>
<dbReference type="EMBL" id="CP001964">
    <property type="protein sequence ID" value="ADG74131.1"/>
    <property type="molecule type" value="Genomic_DNA"/>
</dbReference>
<sequence>MRFDAPPSSGHTHPSRFWQAEPMTDGWVPFGLDAEEVAEYRVLVPGVPQWLREPLLAWVSARWINPDAGAGWLHAGIILTMQNTLRIDIGVKSGNSIVSANSVRERLRALPEMELLQIVDWVLSIGFRSISGAALTLDVILRQAQSAYSVGTRFDKIGLVDRVPEGVRSAVEGVINEGGSAGTLLARGWAHVHGLQKNDTAGYADAVRAVEIAAIAVVEPGNTEATLGSVITRMRALGDWRLPLREHAHAPSAEMIVQMLRTLYRGHRDRHGNLDYSDVTHEEARAGIVLAATLVDWFVSGAIARRPAEQDASS</sequence>
<protein>
    <recommendedName>
        <fullName evidence="3">Abortive infection protein-like C-terminal domain-containing protein</fullName>
    </recommendedName>
</protein>
<accession>D5UBN6</accession>
<evidence type="ECO:0000313" key="2">
    <source>
        <dbReference type="Proteomes" id="UP000000849"/>
    </source>
</evidence>
<gene>
    <name evidence="1" type="ordered locus">Cfla_1230</name>
</gene>
<dbReference type="HOGENOM" id="CLU_936612_0_0_11"/>
<keyword evidence="2" id="KW-1185">Reference proteome</keyword>
<name>D5UBN6_CELFN</name>
<evidence type="ECO:0000313" key="1">
    <source>
        <dbReference type="EMBL" id="ADG74131.1"/>
    </source>
</evidence>